<accession>A0A367ES65</accession>
<dbReference type="RefSeq" id="WP_114033514.1">
    <property type="nucleotide sequence ID" value="NZ_QOIL01000031.1"/>
</dbReference>
<organism evidence="2 3">
    <name type="scientific">Sphaerisporangium album</name>
    <dbReference type="NCBI Taxonomy" id="509200"/>
    <lineage>
        <taxon>Bacteria</taxon>
        <taxon>Bacillati</taxon>
        <taxon>Actinomycetota</taxon>
        <taxon>Actinomycetes</taxon>
        <taxon>Streptosporangiales</taxon>
        <taxon>Streptosporangiaceae</taxon>
        <taxon>Sphaerisporangium</taxon>
    </lineage>
</organism>
<keyword evidence="1" id="KW-0732">Signal</keyword>
<comment type="caution">
    <text evidence="2">The sequence shown here is derived from an EMBL/GenBank/DDBJ whole genome shotgun (WGS) entry which is preliminary data.</text>
</comment>
<proteinExistence type="predicted"/>
<gene>
    <name evidence="2" type="ORF">DQ384_36825</name>
</gene>
<feature type="chain" id="PRO_5017043231" evidence="1">
    <location>
        <begin position="29"/>
        <end position="112"/>
    </location>
</feature>
<feature type="signal peptide" evidence="1">
    <location>
        <begin position="1"/>
        <end position="28"/>
    </location>
</feature>
<dbReference type="AlphaFoldDB" id="A0A367ES65"/>
<dbReference type="OrthoDB" id="3540629at2"/>
<sequence>MSRRVAALVTAALALLGGLALFTAPAQARSTAVVEMVASPLSLGDYCAAKVEITSMIGFYNGSLSCYRRSGSGLAYVGSGSPAAACAYFAPTYTYIGHAQGVSQALVCRYSV</sequence>
<keyword evidence="3" id="KW-1185">Reference proteome</keyword>
<dbReference type="EMBL" id="QOIL01000031">
    <property type="protein sequence ID" value="RCG20966.1"/>
    <property type="molecule type" value="Genomic_DNA"/>
</dbReference>
<name>A0A367ES65_9ACTN</name>
<evidence type="ECO:0000313" key="3">
    <source>
        <dbReference type="Proteomes" id="UP000253094"/>
    </source>
</evidence>
<reference evidence="2 3" key="1">
    <citation type="submission" date="2018-06" db="EMBL/GenBank/DDBJ databases">
        <title>Sphaerisporangium craniellae sp. nov., isolated from a marine sponge in the South China Sea.</title>
        <authorList>
            <person name="Li L."/>
        </authorList>
    </citation>
    <scope>NUCLEOTIDE SEQUENCE [LARGE SCALE GENOMIC DNA]</scope>
    <source>
        <strain evidence="2 3">CCTCC AA 208026</strain>
    </source>
</reference>
<dbReference type="Proteomes" id="UP000253094">
    <property type="component" value="Unassembled WGS sequence"/>
</dbReference>
<protein>
    <submittedName>
        <fullName evidence="2">Uncharacterized protein</fullName>
    </submittedName>
</protein>
<evidence type="ECO:0000256" key="1">
    <source>
        <dbReference type="SAM" id="SignalP"/>
    </source>
</evidence>
<evidence type="ECO:0000313" key="2">
    <source>
        <dbReference type="EMBL" id="RCG20966.1"/>
    </source>
</evidence>